<feature type="non-terminal residue" evidence="1">
    <location>
        <position position="1"/>
    </location>
</feature>
<dbReference type="Proteomes" id="UP000265520">
    <property type="component" value="Unassembled WGS sequence"/>
</dbReference>
<protein>
    <submittedName>
        <fullName evidence="1">Uncharacterized protein</fullName>
    </submittedName>
</protein>
<dbReference type="EMBL" id="LXQA010119783">
    <property type="protein sequence ID" value="MCI20428.1"/>
    <property type="molecule type" value="Genomic_DNA"/>
</dbReference>
<organism evidence="1 2">
    <name type="scientific">Trifolium medium</name>
    <dbReference type="NCBI Taxonomy" id="97028"/>
    <lineage>
        <taxon>Eukaryota</taxon>
        <taxon>Viridiplantae</taxon>
        <taxon>Streptophyta</taxon>
        <taxon>Embryophyta</taxon>
        <taxon>Tracheophyta</taxon>
        <taxon>Spermatophyta</taxon>
        <taxon>Magnoliopsida</taxon>
        <taxon>eudicotyledons</taxon>
        <taxon>Gunneridae</taxon>
        <taxon>Pentapetalae</taxon>
        <taxon>rosids</taxon>
        <taxon>fabids</taxon>
        <taxon>Fabales</taxon>
        <taxon>Fabaceae</taxon>
        <taxon>Papilionoideae</taxon>
        <taxon>50 kb inversion clade</taxon>
        <taxon>NPAAA clade</taxon>
        <taxon>Hologalegina</taxon>
        <taxon>IRL clade</taxon>
        <taxon>Trifolieae</taxon>
        <taxon>Trifolium</taxon>
    </lineage>
</organism>
<sequence>KIYDVSRTTTLLSSALAAPCFSVSSTTSRIGAFIGKSRFRYKSLQQLTDSKIRIDDAPLDCPARLSPSSLNLTVKLMKIIAVIVNFLTAFG</sequence>
<keyword evidence="2" id="KW-1185">Reference proteome</keyword>
<accession>A0A392Q8G6</accession>
<name>A0A392Q8G6_9FABA</name>
<dbReference type="AlphaFoldDB" id="A0A392Q8G6"/>
<reference evidence="1 2" key="1">
    <citation type="journal article" date="2018" name="Front. Plant Sci.">
        <title>Red Clover (Trifolium pratense) and Zigzag Clover (T. medium) - A Picture of Genomic Similarities and Differences.</title>
        <authorList>
            <person name="Dluhosova J."/>
            <person name="Istvanek J."/>
            <person name="Nedelnik J."/>
            <person name="Repkova J."/>
        </authorList>
    </citation>
    <scope>NUCLEOTIDE SEQUENCE [LARGE SCALE GENOMIC DNA]</scope>
    <source>
        <strain evidence="2">cv. 10/8</strain>
        <tissue evidence="1">Leaf</tissue>
    </source>
</reference>
<evidence type="ECO:0000313" key="1">
    <source>
        <dbReference type="EMBL" id="MCI20428.1"/>
    </source>
</evidence>
<evidence type="ECO:0000313" key="2">
    <source>
        <dbReference type="Proteomes" id="UP000265520"/>
    </source>
</evidence>
<comment type="caution">
    <text evidence="1">The sequence shown here is derived from an EMBL/GenBank/DDBJ whole genome shotgun (WGS) entry which is preliminary data.</text>
</comment>
<proteinExistence type="predicted"/>